<organism evidence="2 3">
    <name type="scientific">Trinickia violacea</name>
    <dbReference type="NCBI Taxonomy" id="2571746"/>
    <lineage>
        <taxon>Bacteria</taxon>
        <taxon>Pseudomonadati</taxon>
        <taxon>Pseudomonadota</taxon>
        <taxon>Betaproteobacteria</taxon>
        <taxon>Burkholderiales</taxon>
        <taxon>Burkholderiaceae</taxon>
        <taxon>Trinickia</taxon>
    </lineage>
</organism>
<evidence type="ECO:0000313" key="3">
    <source>
        <dbReference type="Proteomes" id="UP000298656"/>
    </source>
</evidence>
<protein>
    <submittedName>
        <fullName evidence="2">Uncharacterized protein</fullName>
    </submittedName>
</protein>
<dbReference type="EMBL" id="CP040078">
    <property type="protein sequence ID" value="QCP52984.1"/>
    <property type="molecule type" value="Genomic_DNA"/>
</dbReference>
<keyword evidence="3" id="KW-1185">Reference proteome</keyword>
<sequence>MADIRMLMVTDGNFFNYGPQTTSHYDSSCFSLVTLVNALNNPSNIPSIQVDTAHRRGAKFAGQDPDTSQNLTYPGDFVFTDVPNLAVYDLIWLIGDEGYNGTQLANWNTNITPDEQIAIADFMKGGGGVFAVGDHDGLGACMCGGLPRIRVMRKWFEWDHAFTDPATGQTFMPNWSVGGDGTSPGYPAGMTDRFDTLQPDATMFGGQKVYFFWDQSDPTPQTLMDAAGNPLTQSPNPIHAVLRGTGGVAIADFPDHMHEGEATDFSTILASGASFNPNDGGGTPNALTFIDSGNHPHSYPEFPNPGGYQPTPEIIAYGKDVGHATYDGNTPPGQMPDYAATNEKVHGTVCVYDGYGANVGRIVTGSTFHHYLDKNLIGDPHSDTMHGPPTNTDLGLPPAILEPITEFYVNVATWLARKNPTFHFWTLKNTFGADEVQSAMTSGKNFPDAFYLALEGFAPSVVGNPMIQFSGPFAAQGAKFLQGGAVFSGNPNTPQRILFPITVVSIPGGAFPSHGSTAPAIYPLEAGIAFGSQAFNAEALFELTAGADPYFTNVDANTTPPNAFYLSQDLRVFQVIPDLNQVPFINFPGGADAPFGYLGNLLLYLNDPSNGYTQQGGTDPFQTLNEQNDLIEDSSVANQVLGPDNKKHTAYNFAIARVRMRGTGSMATNVKVFFRMFATQSNDTDYDPQTTYLSTYDALNLPDKPLNGVDATTNPPDNLTFAFFATSGGTGDYDLSGSNPGANEATISSSSYNETYHYFGCYLNVGDLPANALPGTHHCLVAQIAYDAAPILNSNGITLSPENTDKLAQRNLQVTWSGNPGGPATHRIPQTFDNKPSLRTDNPLTTMLGYPDELMIDWGNTPKGSVASIYWPQASSLDVVRLSMLLYADVPWTATDEHTVQCTVDHPVTYLPIPFGTGASFAGLFTIDLPIGVKAGQQFNVVVRRVRSRQPPALTNNTGIVAQARAEAERKPPVTDWRYIVGTFQVTIPVSLEEPLLWPEENTLAIMKWRFLNTPLTSRWYPVLQRYLSYLVGRVNGFGGKAGAIPASPNGAPEPGPGQGHGPGQGGCGGELVPYRGKVCEVLFDCFGDFEGFVLESCCGTQRFSTCESGFADVVLRACRERLVLTVFVEKGRKDKIRQLMVTCC</sequence>
<evidence type="ECO:0000256" key="1">
    <source>
        <dbReference type="SAM" id="MobiDB-lite"/>
    </source>
</evidence>
<evidence type="ECO:0000313" key="2">
    <source>
        <dbReference type="EMBL" id="QCP52984.1"/>
    </source>
</evidence>
<accession>A0A4P8J097</accession>
<dbReference type="OrthoDB" id="5937513at2"/>
<gene>
    <name evidence="2" type="ORF">FAZ95_28200</name>
</gene>
<reference evidence="2 3" key="1">
    <citation type="submission" date="2019-05" db="EMBL/GenBank/DDBJ databases">
        <title>Burkholderia sp. DHOD12, isolated from subtropical forest soil.</title>
        <authorList>
            <person name="Gao Z.-H."/>
            <person name="Qiu L.-H."/>
        </authorList>
    </citation>
    <scope>NUCLEOTIDE SEQUENCE [LARGE SCALE GENOMIC DNA]</scope>
    <source>
        <strain evidence="2 3">DHOD12</strain>
    </source>
</reference>
<name>A0A4P8J097_9BURK</name>
<dbReference type="AlphaFoldDB" id="A0A4P8J097"/>
<dbReference type="RefSeq" id="WP_137335755.1">
    <property type="nucleotide sequence ID" value="NZ_CP040078.1"/>
</dbReference>
<proteinExistence type="predicted"/>
<feature type="region of interest" description="Disordered" evidence="1">
    <location>
        <begin position="1046"/>
        <end position="1065"/>
    </location>
</feature>
<dbReference type="Proteomes" id="UP000298656">
    <property type="component" value="Chromosome 2"/>
</dbReference>
<dbReference type="KEGG" id="tvl:FAZ95_28200"/>